<dbReference type="GeneID" id="33558131"/>
<protein>
    <submittedName>
        <fullName evidence="3">Uncharacterized protein</fullName>
    </submittedName>
</protein>
<feature type="chain" id="PRO_5012508191" evidence="2">
    <location>
        <begin position="24"/>
        <end position="292"/>
    </location>
</feature>
<reference evidence="3 4" key="1">
    <citation type="submission" date="2017-03" db="EMBL/GenBank/DDBJ databases">
        <title>Widespread Adenine N6-methylation of Active Genes in Fungi.</title>
        <authorList>
            <consortium name="DOE Joint Genome Institute"/>
            <person name="Mondo S.J."/>
            <person name="Dannebaum R.O."/>
            <person name="Kuo R.C."/>
            <person name="Louie K.B."/>
            <person name="Bewick A.J."/>
            <person name="Labutti K."/>
            <person name="Haridas S."/>
            <person name="Kuo A."/>
            <person name="Salamov A."/>
            <person name="Ahrendt S.R."/>
            <person name="Lau R."/>
            <person name="Bowen B.P."/>
            <person name="Lipzen A."/>
            <person name="Sullivan W."/>
            <person name="Andreopoulos W.B."/>
            <person name="Clum A."/>
            <person name="Lindquist E."/>
            <person name="Daum C."/>
            <person name="Northen T.R."/>
            <person name="Ramamoorthy G."/>
            <person name="Schmitz R.J."/>
            <person name="Gryganskyi A."/>
            <person name="Culley D."/>
            <person name="Magnuson J."/>
            <person name="James T.Y."/>
            <person name="O'Malley M.A."/>
            <person name="Stajich J.E."/>
            <person name="Spatafora J.W."/>
            <person name="Visel A."/>
            <person name="Grigoriev I.V."/>
        </authorList>
    </citation>
    <scope>NUCLEOTIDE SEQUENCE [LARGE SCALE GENOMIC DNA]</scope>
    <source>
        <strain evidence="3 4">NRRL Y-17943</strain>
    </source>
</reference>
<sequence>MFNRTTYWLCVLQLLCSAVSIHASPILNQHEDVTRTVKTECHTNAECLAAGLPLLKPSPRRLVHRAGGSGSVVTFPVVAYPAGSPGPNPQAVKRRSILAHRGKIAERAYGAPPAESLGYVKAGVATLGELIGTTDDPSEALYVTYDSTLISTTQNLELTDGGVVKYLCLASDDDEQDTADTTMSSSSTNDVRLTECASPGLPNSSPSDQTSARGNTAAEAAVWSVDSNTGLITATWTNPAGTSPASAPLGIMYNNNDPSGSSWYLTGAPADFTEELPYFSEGHFFVWFPESG</sequence>
<gene>
    <name evidence="3" type="ORF">BD324DRAFT_630374</name>
</gene>
<organism evidence="3 4">
    <name type="scientific">Kockovaella imperatae</name>
    <dbReference type="NCBI Taxonomy" id="4999"/>
    <lineage>
        <taxon>Eukaryota</taxon>
        <taxon>Fungi</taxon>
        <taxon>Dikarya</taxon>
        <taxon>Basidiomycota</taxon>
        <taxon>Agaricomycotina</taxon>
        <taxon>Tremellomycetes</taxon>
        <taxon>Tremellales</taxon>
        <taxon>Cuniculitremaceae</taxon>
        <taxon>Kockovaella</taxon>
    </lineage>
</organism>
<dbReference type="OrthoDB" id="4584900at2759"/>
<feature type="region of interest" description="Disordered" evidence="1">
    <location>
        <begin position="197"/>
        <end position="217"/>
    </location>
</feature>
<dbReference type="RefSeq" id="XP_021870279.1">
    <property type="nucleotide sequence ID" value="XM_022016322.1"/>
</dbReference>
<proteinExistence type="predicted"/>
<evidence type="ECO:0000256" key="1">
    <source>
        <dbReference type="SAM" id="MobiDB-lite"/>
    </source>
</evidence>
<accession>A0A1Y1UDN0</accession>
<keyword evidence="2" id="KW-0732">Signal</keyword>
<evidence type="ECO:0000256" key="2">
    <source>
        <dbReference type="SAM" id="SignalP"/>
    </source>
</evidence>
<keyword evidence="4" id="KW-1185">Reference proteome</keyword>
<feature type="compositionally biased region" description="Polar residues" evidence="1">
    <location>
        <begin position="201"/>
        <end position="214"/>
    </location>
</feature>
<dbReference type="InParanoid" id="A0A1Y1UDN0"/>
<feature type="signal peptide" evidence="2">
    <location>
        <begin position="1"/>
        <end position="23"/>
    </location>
</feature>
<dbReference type="EMBL" id="NBSH01000009">
    <property type="protein sequence ID" value="ORX36150.1"/>
    <property type="molecule type" value="Genomic_DNA"/>
</dbReference>
<name>A0A1Y1UDN0_9TREE</name>
<evidence type="ECO:0000313" key="3">
    <source>
        <dbReference type="EMBL" id="ORX36150.1"/>
    </source>
</evidence>
<dbReference type="Proteomes" id="UP000193218">
    <property type="component" value="Unassembled WGS sequence"/>
</dbReference>
<comment type="caution">
    <text evidence="3">The sequence shown here is derived from an EMBL/GenBank/DDBJ whole genome shotgun (WGS) entry which is preliminary data.</text>
</comment>
<evidence type="ECO:0000313" key="4">
    <source>
        <dbReference type="Proteomes" id="UP000193218"/>
    </source>
</evidence>
<dbReference type="AlphaFoldDB" id="A0A1Y1UDN0"/>